<dbReference type="SUPFAM" id="SSF52047">
    <property type="entry name" value="RNI-like"/>
    <property type="match status" value="1"/>
</dbReference>
<keyword evidence="3" id="KW-1185">Reference proteome</keyword>
<reference evidence="2 3" key="1">
    <citation type="submission" date="2019-02" db="EMBL/GenBank/DDBJ databases">
        <title>Deep-cultivation of Planctomycetes and their phenomic and genomic characterization uncovers novel biology.</title>
        <authorList>
            <person name="Wiegand S."/>
            <person name="Jogler M."/>
            <person name="Boedeker C."/>
            <person name="Pinto D."/>
            <person name="Vollmers J."/>
            <person name="Rivas-Marin E."/>
            <person name="Kohn T."/>
            <person name="Peeters S.H."/>
            <person name="Heuer A."/>
            <person name="Rast P."/>
            <person name="Oberbeckmann S."/>
            <person name="Bunk B."/>
            <person name="Jeske O."/>
            <person name="Meyerdierks A."/>
            <person name="Storesund J.E."/>
            <person name="Kallscheuer N."/>
            <person name="Luecker S."/>
            <person name="Lage O.M."/>
            <person name="Pohl T."/>
            <person name="Merkel B.J."/>
            <person name="Hornburger P."/>
            <person name="Mueller R.-W."/>
            <person name="Bruemmer F."/>
            <person name="Labrenz M."/>
            <person name="Spormann A.M."/>
            <person name="Op den Camp H."/>
            <person name="Overmann J."/>
            <person name="Amann R."/>
            <person name="Jetten M.S.M."/>
            <person name="Mascher T."/>
            <person name="Medema M.H."/>
            <person name="Devos D.P."/>
            <person name="Kaster A.-K."/>
            <person name="Ovreas L."/>
            <person name="Rohde M."/>
            <person name="Galperin M.Y."/>
            <person name="Jogler C."/>
        </authorList>
    </citation>
    <scope>NUCLEOTIDE SEQUENCE [LARGE SCALE GENOMIC DNA]</scope>
    <source>
        <strain evidence="2 3">Mal52</strain>
    </source>
</reference>
<dbReference type="AlphaFoldDB" id="A0A517ZQD8"/>
<keyword evidence="1" id="KW-0812">Transmembrane</keyword>
<keyword evidence="1" id="KW-1133">Transmembrane helix</keyword>
<proteinExistence type="predicted"/>
<evidence type="ECO:0000313" key="2">
    <source>
        <dbReference type="EMBL" id="QDU44665.1"/>
    </source>
</evidence>
<dbReference type="RefSeq" id="WP_145376986.1">
    <property type="nucleotide sequence ID" value="NZ_CP036276.1"/>
</dbReference>
<feature type="transmembrane region" description="Helical" evidence="1">
    <location>
        <begin position="16"/>
        <end position="34"/>
    </location>
</feature>
<accession>A0A517ZQD8</accession>
<gene>
    <name evidence="2" type="primary">inlA_15</name>
    <name evidence="2" type="ORF">Mal52_31510</name>
</gene>
<keyword evidence="1" id="KW-0472">Membrane</keyword>
<evidence type="ECO:0000313" key="3">
    <source>
        <dbReference type="Proteomes" id="UP000319383"/>
    </source>
</evidence>
<name>A0A517ZQD8_9PLAN</name>
<dbReference type="Proteomes" id="UP000319383">
    <property type="component" value="Chromosome"/>
</dbReference>
<protein>
    <submittedName>
        <fullName evidence="2">Internalin-A</fullName>
    </submittedName>
</protein>
<dbReference type="KEGG" id="sdyn:Mal52_31510"/>
<sequence>MTESQSPQSRLPRTSTLLLIAVVLLIGDGVLMVWQPYRKYHRGQRATSVIERLGGDVVTEVFPPSWMPDSVDDEYLSVFGRVTQIRLTGAQISPAEFEHLEGLADLEILSLTNTHVSDAGLVYLRGLSNLRGLSLNGTQVSNVGLESLQGLANLKTLGLTNTRVSDAGLEHLRGLTHLKNLSLGDTQVTQAGIEKLRQSLPDCKIEWTPSSE</sequence>
<organism evidence="2 3">
    <name type="scientific">Symmachiella dynata</name>
    <dbReference type="NCBI Taxonomy" id="2527995"/>
    <lineage>
        <taxon>Bacteria</taxon>
        <taxon>Pseudomonadati</taxon>
        <taxon>Planctomycetota</taxon>
        <taxon>Planctomycetia</taxon>
        <taxon>Planctomycetales</taxon>
        <taxon>Planctomycetaceae</taxon>
        <taxon>Symmachiella</taxon>
    </lineage>
</organism>
<dbReference type="Gene3D" id="3.80.10.10">
    <property type="entry name" value="Ribonuclease Inhibitor"/>
    <property type="match status" value="1"/>
</dbReference>
<dbReference type="EMBL" id="CP036276">
    <property type="protein sequence ID" value="QDU44665.1"/>
    <property type="molecule type" value="Genomic_DNA"/>
</dbReference>
<dbReference type="InterPro" id="IPR032675">
    <property type="entry name" value="LRR_dom_sf"/>
</dbReference>
<evidence type="ECO:0000256" key="1">
    <source>
        <dbReference type="SAM" id="Phobius"/>
    </source>
</evidence>